<comment type="caution">
    <text evidence="1">The sequence shown here is derived from an EMBL/GenBank/DDBJ whole genome shotgun (WGS) entry which is preliminary data.</text>
</comment>
<name>A0ABS8DPR8_9GAMM</name>
<sequence>MAADGSDGLVWPEADVQLDAANDTLVFTLHDYGNLTLTLSRSDEEWVAMTPIIPVERIADQATLNEELLRQGVLLPLASIGIVTFDERDYYVAFVQLFGDSRLASICAELHATASAAVEVARLIQDHFVNPIR</sequence>
<reference evidence="1 2" key="1">
    <citation type="journal article" date="2021" name="Sci. Rep.">
        <title>Genome analysis of a halophilic bacterium Halomonas malpeensis YU-PRIM-29(T) reveals its exopolysaccharide and pigment producing capabilities.</title>
        <authorList>
            <person name="Athmika"/>
            <person name="Ghate S.D."/>
            <person name="Arun A.B."/>
            <person name="Rao S.S."/>
            <person name="Kumar S.T.A."/>
            <person name="Kandiyil M.K."/>
            <person name="Saptami K."/>
            <person name="Rekha P.D."/>
        </authorList>
    </citation>
    <scope>NUCLEOTIDE SEQUENCE [LARGE SCALE GENOMIC DNA]</scope>
    <source>
        <strain evidence="2">prim 29</strain>
    </source>
</reference>
<evidence type="ECO:0000313" key="2">
    <source>
        <dbReference type="Proteomes" id="UP001319882"/>
    </source>
</evidence>
<accession>A0ABS8DPR8</accession>
<protein>
    <submittedName>
        <fullName evidence="1">DUF2170 family protein</fullName>
    </submittedName>
</protein>
<proteinExistence type="predicted"/>
<gene>
    <name evidence="1" type="ORF">GEV37_03775</name>
</gene>
<evidence type="ECO:0000313" key="1">
    <source>
        <dbReference type="EMBL" id="MCB8888246.1"/>
    </source>
</evidence>
<dbReference type="Pfam" id="PF09938">
    <property type="entry name" value="DUF2170"/>
    <property type="match status" value="1"/>
</dbReference>
<dbReference type="Proteomes" id="UP001319882">
    <property type="component" value="Unassembled WGS sequence"/>
</dbReference>
<keyword evidence="2" id="KW-1185">Reference proteome</keyword>
<organism evidence="1 2">
    <name type="scientific">Vreelandella malpeensis</name>
    <dbReference type="NCBI Taxonomy" id="1172368"/>
    <lineage>
        <taxon>Bacteria</taxon>
        <taxon>Pseudomonadati</taxon>
        <taxon>Pseudomonadota</taxon>
        <taxon>Gammaproteobacteria</taxon>
        <taxon>Oceanospirillales</taxon>
        <taxon>Halomonadaceae</taxon>
        <taxon>Vreelandella</taxon>
    </lineage>
</organism>
<dbReference type="InterPro" id="IPR019231">
    <property type="entry name" value="DUF2170"/>
</dbReference>
<dbReference type="EMBL" id="WHVL01000001">
    <property type="protein sequence ID" value="MCB8888246.1"/>
    <property type="molecule type" value="Genomic_DNA"/>
</dbReference>